<keyword evidence="4" id="KW-0812">Transmembrane</keyword>
<evidence type="ECO:0000313" key="7">
    <source>
        <dbReference type="EMBL" id="KAK9718073.1"/>
    </source>
</evidence>
<reference evidence="7 8" key="1">
    <citation type="journal article" date="2024" name="BMC Genomics">
        <title>De novo assembly and annotation of Popillia japonica's genome with initial clues to its potential as an invasive pest.</title>
        <authorList>
            <person name="Cucini C."/>
            <person name="Boschi S."/>
            <person name="Funari R."/>
            <person name="Cardaioli E."/>
            <person name="Iannotti N."/>
            <person name="Marturano G."/>
            <person name="Paoli F."/>
            <person name="Bruttini M."/>
            <person name="Carapelli A."/>
            <person name="Frati F."/>
            <person name="Nardi F."/>
        </authorList>
    </citation>
    <scope>NUCLEOTIDE SEQUENCE [LARGE SCALE GENOMIC DNA]</scope>
    <source>
        <strain evidence="7">DMR45628</strain>
    </source>
</reference>
<dbReference type="GO" id="GO:0008745">
    <property type="term" value="F:N-acetylmuramoyl-L-alanine amidase activity"/>
    <property type="evidence" value="ECO:0007669"/>
    <property type="project" value="InterPro"/>
</dbReference>
<dbReference type="GO" id="GO:0045087">
    <property type="term" value="P:innate immune response"/>
    <property type="evidence" value="ECO:0007669"/>
    <property type="project" value="UniProtKB-KW"/>
</dbReference>
<keyword evidence="2" id="KW-0399">Innate immunity</keyword>
<dbReference type="InterPro" id="IPR015510">
    <property type="entry name" value="PGRP"/>
</dbReference>
<dbReference type="Pfam" id="PF01510">
    <property type="entry name" value="Amidase_2"/>
    <property type="match status" value="1"/>
</dbReference>
<dbReference type="InterPro" id="IPR006619">
    <property type="entry name" value="PGRP_domain_met/bac"/>
</dbReference>
<keyword evidence="3" id="KW-0391">Immunity</keyword>
<dbReference type="InterPro" id="IPR002502">
    <property type="entry name" value="Amidase_domain"/>
</dbReference>
<evidence type="ECO:0000256" key="1">
    <source>
        <dbReference type="ARBA" id="ARBA00007553"/>
    </source>
</evidence>
<dbReference type="Proteomes" id="UP001458880">
    <property type="component" value="Unassembled WGS sequence"/>
</dbReference>
<evidence type="ECO:0000256" key="3">
    <source>
        <dbReference type="ARBA" id="ARBA00022859"/>
    </source>
</evidence>
<dbReference type="GO" id="GO:0008270">
    <property type="term" value="F:zinc ion binding"/>
    <property type="evidence" value="ECO:0007669"/>
    <property type="project" value="InterPro"/>
</dbReference>
<dbReference type="CDD" id="cd06583">
    <property type="entry name" value="PGRP"/>
    <property type="match status" value="1"/>
</dbReference>
<evidence type="ECO:0000259" key="6">
    <source>
        <dbReference type="SMART" id="SM00701"/>
    </source>
</evidence>
<feature type="domain" description="Peptidoglycan recognition protein family" evidence="6">
    <location>
        <begin position="208"/>
        <end position="345"/>
    </location>
</feature>
<comment type="caution">
    <text evidence="7">The sequence shown here is derived from an EMBL/GenBank/DDBJ whole genome shotgun (WGS) entry which is preliminary data.</text>
</comment>
<keyword evidence="4" id="KW-0472">Membrane</keyword>
<evidence type="ECO:0000313" key="8">
    <source>
        <dbReference type="Proteomes" id="UP001458880"/>
    </source>
</evidence>
<dbReference type="PANTHER" id="PTHR11022:SF41">
    <property type="entry name" value="PEPTIDOGLYCAN-RECOGNITION PROTEIN LC-RELATED"/>
    <property type="match status" value="1"/>
</dbReference>
<dbReference type="GO" id="GO:0009253">
    <property type="term" value="P:peptidoglycan catabolic process"/>
    <property type="evidence" value="ECO:0007669"/>
    <property type="project" value="InterPro"/>
</dbReference>
<keyword evidence="8" id="KW-1185">Reference proteome</keyword>
<sequence length="388" mass="42044">MTKPEVIRTFSPPVETITAADLACINPSGTSLALYEENDGDSPIVCADYDDNTLDNHSSGSNISIVNSSDVIIGSVTQYHGPVTIVQHLQQQDQEAQQAVADGNNHRDKEANMDYSALPSKIRTANTSTCLPKRLLLCFAALAVIIVVVVVSIIFAVELPVSTSGDGTDFFIDNETSAFTTQSSTDDDRDGDGISTVPVDGPKFIADHRFYSISDWRGRQPLYTVDISQPVSFVIVSHTAGVQCFNFADCATQMRNIQALHVNNGSPNIGYNFLIGGDGGIYEARGWHTRNFHRDFTIGISFMGNFVFDEPTDVMISAFDSILANGVEIGALPTDFRIVAHNQTTATVSPGQHVYSVISQYPNFYPGLLPSARQPETLTTTTITTVSD</sequence>
<name>A0AAW1KII4_POPJA</name>
<accession>A0AAW1KII4</accession>
<protein>
    <submittedName>
        <fullName evidence="7">N-acetylmuramoyl-L-alanine amidase</fullName>
    </submittedName>
</protein>
<dbReference type="SMART" id="SM00701">
    <property type="entry name" value="PGRP"/>
    <property type="match status" value="1"/>
</dbReference>
<dbReference type="EMBL" id="JASPKY010000232">
    <property type="protein sequence ID" value="KAK9718073.1"/>
    <property type="molecule type" value="Genomic_DNA"/>
</dbReference>
<dbReference type="Gene3D" id="3.40.80.10">
    <property type="entry name" value="Peptidoglycan recognition protein-like"/>
    <property type="match status" value="1"/>
</dbReference>
<comment type="similarity">
    <text evidence="1">Belongs to the N-acetylmuramoyl-L-alanine amidase 2 family.</text>
</comment>
<keyword evidence="4" id="KW-1133">Transmembrane helix</keyword>
<evidence type="ECO:0000256" key="4">
    <source>
        <dbReference type="SAM" id="Phobius"/>
    </source>
</evidence>
<evidence type="ECO:0000259" key="5">
    <source>
        <dbReference type="SMART" id="SM00644"/>
    </source>
</evidence>
<dbReference type="InterPro" id="IPR036505">
    <property type="entry name" value="Amidase/PGRP_sf"/>
</dbReference>
<dbReference type="AlphaFoldDB" id="A0AAW1KII4"/>
<evidence type="ECO:0000256" key="2">
    <source>
        <dbReference type="ARBA" id="ARBA00022588"/>
    </source>
</evidence>
<feature type="domain" description="N-acetylmuramoyl-L-alanine amidase" evidence="5">
    <location>
        <begin position="220"/>
        <end position="351"/>
    </location>
</feature>
<organism evidence="7 8">
    <name type="scientific">Popillia japonica</name>
    <name type="common">Japanese beetle</name>
    <dbReference type="NCBI Taxonomy" id="7064"/>
    <lineage>
        <taxon>Eukaryota</taxon>
        <taxon>Metazoa</taxon>
        <taxon>Ecdysozoa</taxon>
        <taxon>Arthropoda</taxon>
        <taxon>Hexapoda</taxon>
        <taxon>Insecta</taxon>
        <taxon>Pterygota</taxon>
        <taxon>Neoptera</taxon>
        <taxon>Endopterygota</taxon>
        <taxon>Coleoptera</taxon>
        <taxon>Polyphaga</taxon>
        <taxon>Scarabaeiformia</taxon>
        <taxon>Scarabaeidae</taxon>
        <taxon>Rutelinae</taxon>
        <taxon>Popillia</taxon>
    </lineage>
</organism>
<dbReference type="SMART" id="SM00644">
    <property type="entry name" value="Ami_2"/>
    <property type="match status" value="1"/>
</dbReference>
<gene>
    <name evidence="7" type="ORF">QE152_g23402</name>
</gene>
<feature type="transmembrane region" description="Helical" evidence="4">
    <location>
        <begin position="135"/>
        <end position="157"/>
    </location>
</feature>
<dbReference type="PANTHER" id="PTHR11022">
    <property type="entry name" value="PEPTIDOGLYCAN RECOGNITION PROTEIN"/>
    <property type="match status" value="1"/>
</dbReference>
<dbReference type="SUPFAM" id="SSF55846">
    <property type="entry name" value="N-acetylmuramoyl-L-alanine amidase-like"/>
    <property type="match status" value="1"/>
</dbReference>
<proteinExistence type="inferred from homology"/>